<dbReference type="CDD" id="cd23081">
    <property type="entry name" value="cpPDZ_EcRseP-like"/>
    <property type="match status" value="1"/>
</dbReference>
<evidence type="ECO:0000256" key="10">
    <source>
        <dbReference type="ARBA" id="ARBA00023136"/>
    </source>
</evidence>
<keyword evidence="9 11" id="KW-0482">Metalloprotease</keyword>
<evidence type="ECO:0000256" key="4">
    <source>
        <dbReference type="ARBA" id="ARBA00022670"/>
    </source>
</evidence>
<dbReference type="GO" id="GO:0006508">
    <property type="term" value="P:proteolysis"/>
    <property type="evidence" value="ECO:0007669"/>
    <property type="project" value="UniProtKB-KW"/>
</dbReference>
<evidence type="ECO:0000313" key="14">
    <source>
        <dbReference type="Proteomes" id="UP000294692"/>
    </source>
</evidence>
<keyword evidence="5 11" id="KW-0812">Transmembrane</keyword>
<comment type="cofactor">
    <cofactor evidence="1 11">
        <name>Zn(2+)</name>
        <dbReference type="ChEBI" id="CHEBI:29105"/>
    </cofactor>
</comment>
<dbReference type="NCBIfam" id="TIGR00054">
    <property type="entry name" value="RIP metalloprotease RseP"/>
    <property type="match status" value="1"/>
</dbReference>
<dbReference type="SMART" id="SM00228">
    <property type="entry name" value="PDZ"/>
    <property type="match status" value="2"/>
</dbReference>
<dbReference type="Pfam" id="PF17820">
    <property type="entry name" value="PDZ_6"/>
    <property type="match status" value="2"/>
</dbReference>
<accession>A0A4V2VSC1</accession>
<dbReference type="GO" id="GO:0016020">
    <property type="term" value="C:membrane"/>
    <property type="evidence" value="ECO:0007669"/>
    <property type="project" value="UniProtKB-SubCell"/>
</dbReference>
<dbReference type="CDD" id="cd06163">
    <property type="entry name" value="S2P-M50_PDZ_RseP-like"/>
    <property type="match status" value="2"/>
</dbReference>
<dbReference type="SUPFAM" id="SSF50156">
    <property type="entry name" value="PDZ domain-like"/>
    <property type="match status" value="2"/>
</dbReference>
<keyword evidence="10 11" id="KW-0472">Membrane</keyword>
<keyword evidence="11" id="KW-0479">Metal-binding</keyword>
<feature type="transmembrane region" description="Helical" evidence="11">
    <location>
        <begin position="367"/>
        <end position="389"/>
    </location>
</feature>
<evidence type="ECO:0000256" key="5">
    <source>
        <dbReference type="ARBA" id="ARBA00022692"/>
    </source>
</evidence>
<dbReference type="PANTHER" id="PTHR42837">
    <property type="entry name" value="REGULATOR OF SIGMA-E PROTEASE RSEP"/>
    <property type="match status" value="1"/>
</dbReference>
<protein>
    <recommendedName>
        <fullName evidence="11">Zinc metalloprotease</fullName>
        <ecNumber evidence="11">3.4.24.-</ecNumber>
    </recommendedName>
</protein>
<feature type="transmembrane region" description="Helical" evidence="11">
    <location>
        <begin position="95"/>
        <end position="116"/>
    </location>
</feature>
<evidence type="ECO:0000256" key="8">
    <source>
        <dbReference type="ARBA" id="ARBA00022989"/>
    </source>
</evidence>
<evidence type="ECO:0000259" key="12">
    <source>
        <dbReference type="SMART" id="SM00228"/>
    </source>
</evidence>
<feature type="domain" description="PDZ" evidence="12">
    <location>
        <begin position="114"/>
        <end position="184"/>
    </location>
</feature>
<comment type="subcellular location">
    <subcellularLocation>
        <location evidence="2">Membrane</location>
        <topology evidence="2">Multi-pass membrane protein</topology>
    </subcellularLocation>
</comment>
<evidence type="ECO:0000256" key="9">
    <source>
        <dbReference type="ARBA" id="ARBA00023049"/>
    </source>
</evidence>
<dbReference type="GO" id="GO:0046872">
    <property type="term" value="F:metal ion binding"/>
    <property type="evidence" value="ECO:0007669"/>
    <property type="project" value="UniProtKB-KW"/>
</dbReference>
<gene>
    <name evidence="13" type="ORF">EV686_102493</name>
</gene>
<dbReference type="InterPro" id="IPR004387">
    <property type="entry name" value="Pept_M50_Zn"/>
</dbReference>
<dbReference type="InterPro" id="IPR041489">
    <property type="entry name" value="PDZ_6"/>
</dbReference>
<reference evidence="13 14" key="1">
    <citation type="submission" date="2019-03" db="EMBL/GenBank/DDBJ databases">
        <title>Genomic Encyclopedia of Type Strains, Phase IV (KMG-IV): sequencing the most valuable type-strain genomes for metagenomic binning, comparative biology and taxonomic classification.</title>
        <authorList>
            <person name="Goeker M."/>
        </authorList>
    </citation>
    <scope>NUCLEOTIDE SEQUENCE [LARGE SCALE GENOMIC DNA]</scope>
    <source>
        <strain evidence="13 14">DSM 100048</strain>
    </source>
</reference>
<dbReference type="OrthoDB" id="9782003at2"/>
<name>A0A4V2VSC1_9BURK</name>
<keyword evidence="7 11" id="KW-0862">Zinc</keyword>
<comment type="caution">
    <text evidence="13">The sequence shown here is derived from an EMBL/GenBank/DDBJ whole genome shotgun (WGS) entry which is preliminary data.</text>
</comment>
<sequence>MLLTLLAFAVALGILITFHELGHYWAARWCGVRVERFSVGFGKVLAHRCDRHGTEWALSAIPLGGYVKMLDEPPAGASNEEIAESFNHKSVWQRIVIVAAGPVANLVLAALLYAALGMMGTREPEAYVAQPQAGTAAAMAGFSAGDRILSIDGRQVDSWNEVRWHLLDRLSAGGEAYIQVQAGDGRQLERRLELQPATIDPDAEDPLRQAGLSLLIPAPGIRQADPGGAGAQAGLQAGDILVAVGSIERPSARQAVEEISRHPEQPLEVRVLRNGAEHRLQVTPRAHQGENGTIGRIGVMLTTDFPMVDVRYGPLESLHRGIVRTGETIMFSLKMMGRMVTGDVSLRNISGPVTIADYAGQTARVGLAAYVGFLALISVSIGVLNLLPIPMLDGGHLMYYLLEILRGKPVPDAWMEYGQRLGIVLLAGLMGLAFFNDFSRLFS</sequence>
<keyword evidence="8 11" id="KW-1133">Transmembrane helix</keyword>
<proteinExistence type="inferred from homology"/>
<dbReference type="AlphaFoldDB" id="A0A4V2VSC1"/>
<dbReference type="EMBL" id="SMBX01000002">
    <property type="protein sequence ID" value="TCV01780.1"/>
    <property type="molecule type" value="Genomic_DNA"/>
</dbReference>
<evidence type="ECO:0000256" key="6">
    <source>
        <dbReference type="ARBA" id="ARBA00022801"/>
    </source>
</evidence>
<evidence type="ECO:0000256" key="2">
    <source>
        <dbReference type="ARBA" id="ARBA00004141"/>
    </source>
</evidence>
<dbReference type="InterPro" id="IPR008915">
    <property type="entry name" value="Peptidase_M50"/>
</dbReference>
<evidence type="ECO:0000256" key="3">
    <source>
        <dbReference type="ARBA" id="ARBA00007931"/>
    </source>
</evidence>
<dbReference type="InterPro" id="IPR001478">
    <property type="entry name" value="PDZ"/>
</dbReference>
<evidence type="ECO:0000313" key="13">
    <source>
        <dbReference type="EMBL" id="TCV01780.1"/>
    </source>
</evidence>
<comment type="similarity">
    <text evidence="3 11">Belongs to the peptidase M50B family.</text>
</comment>
<feature type="transmembrane region" description="Helical" evidence="11">
    <location>
        <begin position="417"/>
        <end position="435"/>
    </location>
</feature>
<dbReference type="RefSeq" id="WP_132474581.1">
    <property type="nucleotide sequence ID" value="NZ_JBHRVM010000001.1"/>
</dbReference>
<evidence type="ECO:0000256" key="7">
    <source>
        <dbReference type="ARBA" id="ARBA00022833"/>
    </source>
</evidence>
<dbReference type="Gene3D" id="2.30.42.10">
    <property type="match status" value="2"/>
</dbReference>
<keyword evidence="14" id="KW-1185">Reference proteome</keyword>
<feature type="domain" description="PDZ" evidence="12">
    <location>
        <begin position="208"/>
        <end position="275"/>
    </location>
</feature>
<organism evidence="13 14">
    <name type="scientific">Paracandidimonas soli</name>
    <dbReference type="NCBI Taxonomy" id="1917182"/>
    <lineage>
        <taxon>Bacteria</taxon>
        <taxon>Pseudomonadati</taxon>
        <taxon>Pseudomonadota</taxon>
        <taxon>Betaproteobacteria</taxon>
        <taxon>Burkholderiales</taxon>
        <taxon>Alcaligenaceae</taxon>
        <taxon>Paracandidimonas</taxon>
    </lineage>
</organism>
<dbReference type="EC" id="3.4.24.-" evidence="11"/>
<dbReference type="PANTHER" id="PTHR42837:SF2">
    <property type="entry name" value="MEMBRANE METALLOPROTEASE ARASP2, CHLOROPLASTIC-RELATED"/>
    <property type="match status" value="1"/>
</dbReference>
<keyword evidence="4 13" id="KW-0645">Protease</keyword>
<dbReference type="GO" id="GO:0004222">
    <property type="term" value="F:metalloendopeptidase activity"/>
    <property type="evidence" value="ECO:0007669"/>
    <property type="project" value="InterPro"/>
</dbReference>
<dbReference type="Pfam" id="PF02163">
    <property type="entry name" value="Peptidase_M50"/>
    <property type="match status" value="1"/>
</dbReference>
<evidence type="ECO:0000256" key="11">
    <source>
        <dbReference type="RuleBase" id="RU362031"/>
    </source>
</evidence>
<keyword evidence="6 11" id="KW-0378">Hydrolase</keyword>
<evidence type="ECO:0000256" key="1">
    <source>
        <dbReference type="ARBA" id="ARBA00001947"/>
    </source>
</evidence>
<dbReference type="InterPro" id="IPR036034">
    <property type="entry name" value="PDZ_sf"/>
</dbReference>
<dbReference type="Proteomes" id="UP000294692">
    <property type="component" value="Unassembled WGS sequence"/>
</dbReference>